<evidence type="ECO:0008006" key="3">
    <source>
        <dbReference type="Google" id="ProtNLM"/>
    </source>
</evidence>
<keyword evidence="2" id="KW-1185">Reference proteome</keyword>
<accession>A0ABR1ATP8</accession>
<evidence type="ECO:0000313" key="1">
    <source>
        <dbReference type="EMBL" id="KAK6627292.1"/>
    </source>
</evidence>
<dbReference type="Proteomes" id="UP001359485">
    <property type="component" value="Unassembled WGS sequence"/>
</dbReference>
<gene>
    <name evidence="1" type="ORF">RUM44_009769</name>
</gene>
<organism evidence="1 2">
    <name type="scientific">Polyplax serrata</name>
    <name type="common">Common mouse louse</name>
    <dbReference type="NCBI Taxonomy" id="468196"/>
    <lineage>
        <taxon>Eukaryota</taxon>
        <taxon>Metazoa</taxon>
        <taxon>Ecdysozoa</taxon>
        <taxon>Arthropoda</taxon>
        <taxon>Hexapoda</taxon>
        <taxon>Insecta</taxon>
        <taxon>Pterygota</taxon>
        <taxon>Neoptera</taxon>
        <taxon>Paraneoptera</taxon>
        <taxon>Psocodea</taxon>
        <taxon>Troctomorpha</taxon>
        <taxon>Phthiraptera</taxon>
        <taxon>Anoplura</taxon>
        <taxon>Polyplacidae</taxon>
        <taxon>Polyplax</taxon>
    </lineage>
</organism>
<dbReference type="EMBL" id="JAWJWF010000045">
    <property type="protein sequence ID" value="KAK6627292.1"/>
    <property type="molecule type" value="Genomic_DNA"/>
</dbReference>
<comment type="caution">
    <text evidence="1">The sequence shown here is derived from an EMBL/GenBank/DDBJ whole genome shotgun (WGS) entry which is preliminary data.</text>
</comment>
<protein>
    <recommendedName>
        <fullName evidence="3">Calpain catalytic domain-containing protein</fullName>
    </recommendedName>
</protein>
<reference evidence="1 2" key="1">
    <citation type="submission" date="2023-09" db="EMBL/GenBank/DDBJ databases">
        <title>Genomes of two closely related lineages of the louse Polyplax serrata with different host specificities.</title>
        <authorList>
            <person name="Martinu J."/>
            <person name="Tarabai H."/>
            <person name="Stefka J."/>
            <person name="Hypsa V."/>
        </authorList>
    </citation>
    <scope>NUCLEOTIDE SEQUENCE [LARGE SCALE GENOMIC DNA]</scope>
    <source>
        <strain evidence="1">98ZLc_SE</strain>
    </source>
</reference>
<name>A0ABR1ATP8_POLSC</name>
<evidence type="ECO:0000313" key="2">
    <source>
        <dbReference type="Proteomes" id="UP001359485"/>
    </source>
</evidence>
<dbReference type="InterPro" id="IPR038765">
    <property type="entry name" value="Papain-like_cys_pep_sf"/>
</dbReference>
<dbReference type="SUPFAM" id="SSF54001">
    <property type="entry name" value="Cysteine proteinases"/>
    <property type="match status" value="1"/>
</dbReference>
<sequence>MDFAKSIFVMKEVGDKFKVAIPMTDYEKIKRSCLKRGELWEDPDFPATQSSVFYHQTPPFQFSWKRPKRSKFKADVLSVEDFTSVRCSAATKLETSFNDQWYLRFPIMSYVDTFSDDSCK</sequence>
<proteinExistence type="predicted"/>